<dbReference type="PANTHER" id="PTHR42966">
    <property type="entry name" value="N-ACETYLNEURAMINATE SYNTHASE"/>
    <property type="match status" value="1"/>
</dbReference>
<dbReference type="GO" id="GO:0047444">
    <property type="term" value="F:N-acylneuraminate-9-phosphate synthase activity"/>
    <property type="evidence" value="ECO:0007669"/>
    <property type="project" value="TreeGrafter"/>
</dbReference>
<evidence type="ECO:0000313" key="2">
    <source>
        <dbReference type="EMBL" id="SVC68936.1"/>
    </source>
</evidence>
<dbReference type="AlphaFoldDB" id="A0A382P6K3"/>
<sequence length="182" mass="21243">MKVLVVAEIGSNWEGSVTKAKKIIYECKRVGTDAVKFQIWRAKDLYNSSHPNWKNIKKSELTFDKARKIKEYSDKQNIEFFASAFYPEAVDFLESLNVKKYKIASRTCLFKDPFSRETLTKKSLTKKPVIISMGMGGNKEKIKKLFAKNQTTFCYCISEYPTPFEKINWEKAIKYDDFLITR</sequence>
<dbReference type="PANTHER" id="PTHR42966:SF1">
    <property type="entry name" value="SIALIC ACID SYNTHASE"/>
    <property type="match status" value="1"/>
</dbReference>
<accession>A0A382P6K3</accession>
<dbReference type="InterPro" id="IPR013785">
    <property type="entry name" value="Aldolase_TIM"/>
</dbReference>
<dbReference type="EMBL" id="UINC01105185">
    <property type="protein sequence ID" value="SVC68936.1"/>
    <property type="molecule type" value="Genomic_DNA"/>
</dbReference>
<dbReference type="InterPro" id="IPR051690">
    <property type="entry name" value="PseI-like"/>
</dbReference>
<organism evidence="2">
    <name type="scientific">marine metagenome</name>
    <dbReference type="NCBI Taxonomy" id="408172"/>
    <lineage>
        <taxon>unclassified sequences</taxon>
        <taxon>metagenomes</taxon>
        <taxon>ecological metagenomes</taxon>
    </lineage>
</organism>
<proteinExistence type="predicted"/>
<evidence type="ECO:0000259" key="1">
    <source>
        <dbReference type="Pfam" id="PF03102"/>
    </source>
</evidence>
<feature type="domain" description="PseI/NeuA/B-like" evidence="1">
    <location>
        <begin position="24"/>
        <end position="169"/>
    </location>
</feature>
<gene>
    <name evidence="2" type="ORF">METZ01_LOCUS321790</name>
</gene>
<reference evidence="2" key="1">
    <citation type="submission" date="2018-05" db="EMBL/GenBank/DDBJ databases">
        <authorList>
            <person name="Lanie J.A."/>
            <person name="Ng W.-L."/>
            <person name="Kazmierczak K.M."/>
            <person name="Andrzejewski T.M."/>
            <person name="Davidsen T.M."/>
            <person name="Wayne K.J."/>
            <person name="Tettelin H."/>
            <person name="Glass J.I."/>
            <person name="Rusch D."/>
            <person name="Podicherti R."/>
            <person name="Tsui H.-C.T."/>
            <person name="Winkler M.E."/>
        </authorList>
    </citation>
    <scope>NUCLEOTIDE SEQUENCE</scope>
</reference>
<name>A0A382P6K3_9ZZZZ</name>
<dbReference type="InterPro" id="IPR013132">
    <property type="entry name" value="PseI/NeuA/B-like_N"/>
</dbReference>
<dbReference type="GO" id="GO:0016051">
    <property type="term" value="P:carbohydrate biosynthetic process"/>
    <property type="evidence" value="ECO:0007669"/>
    <property type="project" value="InterPro"/>
</dbReference>
<dbReference type="Pfam" id="PF03102">
    <property type="entry name" value="NeuB"/>
    <property type="match status" value="1"/>
</dbReference>
<dbReference type="Gene3D" id="3.20.20.70">
    <property type="entry name" value="Aldolase class I"/>
    <property type="match status" value="1"/>
</dbReference>
<dbReference type="SUPFAM" id="SSF51569">
    <property type="entry name" value="Aldolase"/>
    <property type="match status" value="1"/>
</dbReference>
<protein>
    <recommendedName>
        <fullName evidence="1">PseI/NeuA/B-like domain-containing protein</fullName>
    </recommendedName>
</protein>